<accession>A0A1I7JDR1</accession>
<proteinExistence type="predicted"/>
<dbReference type="EMBL" id="FPBL01000022">
    <property type="protein sequence ID" value="SFU83292.1"/>
    <property type="molecule type" value="Genomic_DNA"/>
</dbReference>
<dbReference type="AlphaFoldDB" id="A0A1I7JDR1"/>
<dbReference type="RefSeq" id="WP_074929528.1">
    <property type="nucleotide sequence ID" value="NZ_FPBL01000022.1"/>
</dbReference>
<dbReference type="OrthoDB" id="7069372at2"/>
<organism evidence="1 2">
    <name type="scientific">Nitrosomonas eutropha</name>
    <dbReference type="NCBI Taxonomy" id="916"/>
    <lineage>
        <taxon>Bacteria</taxon>
        <taxon>Pseudomonadati</taxon>
        <taxon>Pseudomonadota</taxon>
        <taxon>Betaproteobacteria</taxon>
        <taxon>Nitrosomonadales</taxon>
        <taxon>Nitrosomonadaceae</taxon>
        <taxon>Nitrosomonas</taxon>
    </lineage>
</organism>
<dbReference type="Proteomes" id="UP000183926">
    <property type="component" value="Unassembled WGS sequence"/>
</dbReference>
<sequence length="82" mass="10076">MFETYLRDKKRIYRSFWTEEKARAMLEFDALVYRRDLDGMKIVAILEYKKSVLLFHRFDVQRDHPRYLRGITLKAYKEIGLI</sequence>
<evidence type="ECO:0000313" key="2">
    <source>
        <dbReference type="Proteomes" id="UP000183926"/>
    </source>
</evidence>
<evidence type="ECO:0000313" key="1">
    <source>
        <dbReference type="EMBL" id="SFU83292.1"/>
    </source>
</evidence>
<name>A0A1I7JDR1_9PROT</name>
<gene>
    <name evidence="1" type="ORF">SAMN05216339_1228</name>
</gene>
<reference evidence="1 2" key="1">
    <citation type="submission" date="2016-10" db="EMBL/GenBank/DDBJ databases">
        <authorList>
            <person name="de Groot N.N."/>
        </authorList>
    </citation>
    <scope>NUCLEOTIDE SEQUENCE [LARGE SCALE GENOMIC DNA]</scope>
    <source>
        <strain evidence="1 2">Nm24</strain>
    </source>
</reference>
<protein>
    <submittedName>
        <fullName evidence="1">Uncharacterized protein</fullName>
    </submittedName>
</protein>